<dbReference type="AlphaFoldDB" id="A0A1B7IFT8"/>
<proteinExistence type="predicted"/>
<reference evidence="1 2" key="1">
    <citation type="submission" date="2016-04" db="EMBL/GenBank/DDBJ databases">
        <title>ATOL: Assembling a taxonomically balanced genome-scale reconstruction of the evolutionary history of the Enterobacteriaceae.</title>
        <authorList>
            <person name="Plunkett G.III."/>
            <person name="Neeno-Eckwall E.C."/>
            <person name="Glasner J.D."/>
            <person name="Perna N.T."/>
        </authorList>
    </citation>
    <scope>NUCLEOTIDE SEQUENCE [LARGE SCALE GENOMIC DNA]</scope>
    <source>
        <strain evidence="1 2">ATCC 51605</strain>
    </source>
</reference>
<keyword evidence="2" id="KW-1185">Reference proteome</keyword>
<organism evidence="1 2">
    <name type="scientific">Buttiauxella brennerae ATCC 51605</name>
    <dbReference type="NCBI Taxonomy" id="1354251"/>
    <lineage>
        <taxon>Bacteria</taxon>
        <taxon>Pseudomonadati</taxon>
        <taxon>Pseudomonadota</taxon>
        <taxon>Gammaproteobacteria</taxon>
        <taxon>Enterobacterales</taxon>
        <taxon>Enterobacteriaceae</taxon>
        <taxon>Buttiauxella</taxon>
    </lineage>
</organism>
<evidence type="ECO:0000313" key="1">
    <source>
        <dbReference type="EMBL" id="OAT28225.1"/>
    </source>
</evidence>
<sequence>MAFTEVWLINQADSFRYLARKKKKNRREYKNTNQVSSSGD</sequence>
<name>A0A1B7IFT8_9ENTR</name>
<dbReference type="EMBL" id="LXER01000036">
    <property type="protein sequence ID" value="OAT28225.1"/>
    <property type="molecule type" value="Genomic_DNA"/>
</dbReference>
<accession>A0A1B7IFT8</accession>
<comment type="caution">
    <text evidence="1">The sequence shown here is derived from an EMBL/GenBank/DDBJ whole genome shotgun (WGS) entry which is preliminary data.</text>
</comment>
<dbReference type="Proteomes" id="UP000078410">
    <property type="component" value="Unassembled WGS sequence"/>
</dbReference>
<gene>
    <name evidence="1" type="ORF">M975_3948</name>
</gene>
<evidence type="ECO:0000313" key="2">
    <source>
        <dbReference type="Proteomes" id="UP000078410"/>
    </source>
</evidence>
<protein>
    <submittedName>
        <fullName evidence="1">Uncharacterized protein</fullName>
    </submittedName>
</protein>